<dbReference type="GeneID" id="37219925"/>
<reference evidence="2 3" key="1">
    <citation type="submission" date="2018-02" db="EMBL/GenBank/DDBJ databases">
        <title>The genomes of Aspergillus section Nigri reveals drivers in fungal speciation.</title>
        <authorList>
            <consortium name="DOE Joint Genome Institute"/>
            <person name="Vesth T.C."/>
            <person name="Nybo J."/>
            <person name="Theobald S."/>
            <person name="Brandl J."/>
            <person name="Frisvad J.C."/>
            <person name="Nielsen K.F."/>
            <person name="Lyhne E.K."/>
            <person name="Kogle M.E."/>
            <person name="Kuo A."/>
            <person name="Riley R."/>
            <person name="Clum A."/>
            <person name="Nolan M."/>
            <person name="Lipzen A."/>
            <person name="Salamov A."/>
            <person name="Henrissat B."/>
            <person name="Wiebenga A."/>
            <person name="De vries R.P."/>
            <person name="Grigoriev I.V."/>
            <person name="Mortensen U.H."/>
            <person name="Andersen M.R."/>
            <person name="Baker S.E."/>
        </authorList>
    </citation>
    <scope>NUCLEOTIDE SEQUENCE [LARGE SCALE GENOMIC DNA]</scope>
    <source>
        <strain evidence="2 3">CBS 121593</strain>
    </source>
</reference>
<name>A0A395HAR7_9EURO</name>
<accession>A0A395HAR7</accession>
<proteinExistence type="predicted"/>
<dbReference type="EMBL" id="KZ824423">
    <property type="protein sequence ID" value="RAL04669.1"/>
    <property type="molecule type" value="Genomic_DNA"/>
</dbReference>
<dbReference type="InterPro" id="IPR014030">
    <property type="entry name" value="Ketoacyl_synth_N"/>
</dbReference>
<dbReference type="GO" id="GO:0006633">
    <property type="term" value="P:fatty acid biosynthetic process"/>
    <property type="evidence" value="ECO:0007669"/>
    <property type="project" value="TreeGrafter"/>
</dbReference>
<dbReference type="PANTHER" id="PTHR43775">
    <property type="entry name" value="FATTY ACID SYNTHASE"/>
    <property type="match status" value="1"/>
</dbReference>
<dbReference type="STRING" id="1448316.A0A395HAR7"/>
<feature type="non-terminal residue" evidence="2">
    <location>
        <position position="1"/>
    </location>
</feature>
<evidence type="ECO:0000313" key="2">
    <source>
        <dbReference type="EMBL" id="RAL04669.1"/>
    </source>
</evidence>
<evidence type="ECO:0000259" key="1">
    <source>
        <dbReference type="Pfam" id="PF00109"/>
    </source>
</evidence>
<dbReference type="InterPro" id="IPR050091">
    <property type="entry name" value="PKS_NRPS_Biosynth_Enz"/>
</dbReference>
<feature type="domain" description="Beta-ketoacyl synthase-like N-terminal" evidence="1">
    <location>
        <begin position="3"/>
        <end position="64"/>
    </location>
</feature>
<dbReference type="Gene3D" id="3.40.47.10">
    <property type="match status" value="1"/>
</dbReference>
<dbReference type="Pfam" id="PF00109">
    <property type="entry name" value="ketoacyl-synt"/>
    <property type="match status" value="1"/>
</dbReference>
<sequence length="64" mass="6863">RGLLECTYHALENAGIPVASVAGSRTSCYVGSFSREYAALLQRDPQLQARYEAVGTGTAMLANR</sequence>
<organism evidence="2 3">
    <name type="scientific">Aspergillus ibericus CBS 121593</name>
    <dbReference type="NCBI Taxonomy" id="1448316"/>
    <lineage>
        <taxon>Eukaryota</taxon>
        <taxon>Fungi</taxon>
        <taxon>Dikarya</taxon>
        <taxon>Ascomycota</taxon>
        <taxon>Pezizomycotina</taxon>
        <taxon>Eurotiomycetes</taxon>
        <taxon>Eurotiomycetidae</taxon>
        <taxon>Eurotiales</taxon>
        <taxon>Aspergillaceae</taxon>
        <taxon>Aspergillus</taxon>
        <taxon>Aspergillus subgen. Circumdati</taxon>
    </lineage>
</organism>
<dbReference type="GO" id="GO:0004312">
    <property type="term" value="F:fatty acid synthase activity"/>
    <property type="evidence" value="ECO:0007669"/>
    <property type="project" value="TreeGrafter"/>
</dbReference>
<dbReference type="InterPro" id="IPR016039">
    <property type="entry name" value="Thiolase-like"/>
</dbReference>
<feature type="non-terminal residue" evidence="2">
    <location>
        <position position="64"/>
    </location>
</feature>
<dbReference type="AlphaFoldDB" id="A0A395HAR7"/>
<dbReference type="RefSeq" id="XP_025578996.1">
    <property type="nucleotide sequence ID" value="XM_025715060.1"/>
</dbReference>
<dbReference type="GO" id="GO:0044550">
    <property type="term" value="P:secondary metabolite biosynthetic process"/>
    <property type="evidence" value="ECO:0007669"/>
    <property type="project" value="TreeGrafter"/>
</dbReference>
<protein>
    <submittedName>
        <fullName evidence="2">Polyketide synthase</fullName>
    </submittedName>
</protein>
<dbReference type="Proteomes" id="UP000249402">
    <property type="component" value="Unassembled WGS sequence"/>
</dbReference>
<dbReference type="VEuPathDB" id="FungiDB:BO80DRAFT_314523"/>
<evidence type="ECO:0000313" key="3">
    <source>
        <dbReference type="Proteomes" id="UP000249402"/>
    </source>
</evidence>
<dbReference type="PANTHER" id="PTHR43775:SF29">
    <property type="entry name" value="ASPERFURANONE POLYKETIDE SYNTHASE AFOG-RELATED"/>
    <property type="match status" value="1"/>
</dbReference>
<dbReference type="SUPFAM" id="SSF53901">
    <property type="entry name" value="Thiolase-like"/>
    <property type="match status" value="1"/>
</dbReference>
<gene>
    <name evidence="2" type="ORF">BO80DRAFT_314523</name>
</gene>
<dbReference type="OrthoDB" id="329835at2759"/>
<keyword evidence="3" id="KW-1185">Reference proteome</keyword>